<dbReference type="Proteomes" id="UP000265520">
    <property type="component" value="Unassembled WGS sequence"/>
</dbReference>
<comment type="caution">
    <text evidence="1">The sequence shown here is derived from an EMBL/GenBank/DDBJ whole genome shotgun (WGS) entry which is preliminary data.</text>
</comment>
<keyword evidence="2" id="KW-1185">Reference proteome</keyword>
<sequence length="57" mass="6413">ETGKEELQNKGAVYKRNTNENAKTDTTVVEDDTTVVEDDTVVAGYGCRDFLLFLKRD</sequence>
<accession>A0A392SNE3</accession>
<dbReference type="AlphaFoldDB" id="A0A392SNE3"/>
<evidence type="ECO:0000313" key="1">
    <source>
        <dbReference type="EMBL" id="MCI49927.1"/>
    </source>
</evidence>
<dbReference type="EMBL" id="LXQA010408914">
    <property type="protein sequence ID" value="MCI49927.1"/>
    <property type="molecule type" value="Genomic_DNA"/>
</dbReference>
<protein>
    <submittedName>
        <fullName evidence="1">Uncharacterized protein</fullName>
    </submittedName>
</protein>
<feature type="non-terminal residue" evidence="1">
    <location>
        <position position="1"/>
    </location>
</feature>
<evidence type="ECO:0000313" key="2">
    <source>
        <dbReference type="Proteomes" id="UP000265520"/>
    </source>
</evidence>
<name>A0A392SNE3_9FABA</name>
<proteinExistence type="predicted"/>
<reference evidence="1 2" key="1">
    <citation type="journal article" date="2018" name="Front. Plant Sci.">
        <title>Red Clover (Trifolium pratense) and Zigzag Clover (T. medium) - A Picture of Genomic Similarities and Differences.</title>
        <authorList>
            <person name="Dluhosova J."/>
            <person name="Istvanek J."/>
            <person name="Nedelnik J."/>
            <person name="Repkova J."/>
        </authorList>
    </citation>
    <scope>NUCLEOTIDE SEQUENCE [LARGE SCALE GENOMIC DNA]</scope>
    <source>
        <strain evidence="2">cv. 10/8</strain>
        <tissue evidence="1">Leaf</tissue>
    </source>
</reference>
<organism evidence="1 2">
    <name type="scientific">Trifolium medium</name>
    <dbReference type="NCBI Taxonomy" id="97028"/>
    <lineage>
        <taxon>Eukaryota</taxon>
        <taxon>Viridiplantae</taxon>
        <taxon>Streptophyta</taxon>
        <taxon>Embryophyta</taxon>
        <taxon>Tracheophyta</taxon>
        <taxon>Spermatophyta</taxon>
        <taxon>Magnoliopsida</taxon>
        <taxon>eudicotyledons</taxon>
        <taxon>Gunneridae</taxon>
        <taxon>Pentapetalae</taxon>
        <taxon>rosids</taxon>
        <taxon>fabids</taxon>
        <taxon>Fabales</taxon>
        <taxon>Fabaceae</taxon>
        <taxon>Papilionoideae</taxon>
        <taxon>50 kb inversion clade</taxon>
        <taxon>NPAAA clade</taxon>
        <taxon>Hologalegina</taxon>
        <taxon>IRL clade</taxon>
        <taxon>Trifolieae</taxon>
        <taxon>Trifolium</taxon>
    </lineage>
</organism>